<dbReference type="OrthoDB" id="74240at2759"/>
<evidence type="ECO:0000256" key="1">
    <source>
        <dbReference type="SAM" id="MobiDB-lite"/>
    </source>
</evidence>
<feature type="compositionally biased region" description="Low complexity" evidence="1">
    <location>
        <begin position="386"/>
        <end position="403"/>
    </location>
</feature>
<feature type="region of interest" description="Disordered" evidence="1">
    <location>
        <begin position="1"/>
        <end position="53"/>
    </location>
</feature>
<accession>A0A835WIJ9</accession>
<dbReference type="Gene3D" id="3.40.50.150">
    <property type="entry name" value="Vaccinia Virus protein VP39"/>
    <property type="match status" value="1"/>
</dbReference>
<protein>
    <recommendedName>
        <fullName evidence="4">Rhodanese domain-containing protein</fullName>
    </recommendedName>
</protein>
<feature type="region of interest" description="Disordered" evidence="1">
    <location>
        <begin position="386"/>
        <end position="439"/>
    </location>
</feature>
<dbReference type="EMBL" id="JAEHOD010000018">
    <property type="protein sequence ID" value="KAG2448304.1"/>
    <property type="molecule type" value="Genomic_DNA"/>
</dbReference>
<name>A0A835WIJ9_9CHLO</name>
<dbReference type="SUPFAM" id="SSF53335">
    <property type="entry name" value="S-adenosyl-L-methionine-dependent methyltransferases"/>
    <property type="match status" value="1"/>
</dbReference>
<evidence type="ECO:0000313" key="3">
    <source>
        <dbReference type="Proteomes" id="UP000613740"/>
    </source>
</evidence>
<feature type="region of interest" description="Disordered" evidence="1">
    <location>
        <begin position="218"/>
        <end position="249"/>
    </location>
</feature>
<gene>
    <name evidence="2" type="ORF">HYH02_006888</name>
</gene>
<dbReference type="AlphaFoldDB" id="A0A835WIJ9"/>
<sequence>MQPTAGSGAGTPGTGATAGRPPAGPSPLSCPDGVNAAAEGSAAAATAPPDAIDADAPHTILQRAFPPECDASARPCLIDLRDASAFMGSRLRDSFNVPLEALVPRMFILPDRATPLGLIVGGPPEQQKVLGAAAGGGAKQEVEVGAFLSSRGWRVAFCAEATPLLWRAAEEAGLLEVGGDPVTLQRRWPFQPSKLLLQQAPLLEELLVRSWVQRQLQPKPKAGAETGMEAKGQEGQGRGGAAPGLPRSPKVTLRMLDVGCGSGRDLAWLSTRRSTVTMAVPVAGPSAAAQGAGESVAAAAATDGAEAAEPSGREVEVAVSWECVGLDSWHGALQRAAEVLDLGAVPTGPGGVTLHLVQIGGSASGAAAAPAAAAATVAGSGGAGSAGAVEAAAGPASGTGASGCPLRPLPLPGAGAGGGSDGGGGGEGAKGPAAKKAKKCTGGKGAELLMRYLAGQGGADRLGNGSGDAVAAAVATARPPVPVVPATAQPVLPPAPVPPGLGPDAGSTVTPTTAAAAAGATAPMDASSASFPAAAAATAAAAAAAGGAAATAAPGSSASPASPPPPDLGGPFDLVLCVRFLERSFLPHLPRLLCPGGVLLYSTFVDGPGLRAFGRPSGREHVLQRDELAGSMFGPAQGFQVLRDDVDLTADGREVSMFAARKLEKAGEAAGSEVHAEGEMGAGAMKAGAEGELAPAQAHSAGLEAAAAAAPVAE</sequence>
<proteinExistence type="predicted"/>
<feature type="compositionally biased region" description="Gly residues" evidence="1">
    <location>
        <begin position="414"/>
        <end position="429"/>
    </location>
</feature>
<dbReference type="InterPro" id="IPR029063">
    <property type="entry name" value="SAM-dependent_MTases_sf"/>
</dbReference>
<dbReference type="Proteomes" id="UP000613740">
    <property type="component" value="Unassembled WGS sequence"/>
</dbReference>
<evidence type="ECO:0000313" key="2">
    <source>
        <dbReference type="EMBL" id="KAG2448304.1"/>
    </source>
</evidence>
<organism evidence="2 3">
    <name type="scientific">Chlamydomonas schloesseri</name>
    <dbReference type="NCBI Taxonomy" id="2026947"/>
    <lineage>
        <taxon>Eukaryota</taxon>
        <taxon>Viridiplantae</taxon>
        <taxon>Chlorophyta</taxon>
        <taxon>core chlorophytes</taxon>
        <taxon>Chlorophyceae</taxon>
        <taxon>CS clade</taxon>
        <taxon>Chlamydomonadales</taxon>
        <taxon>Chlamydomonadaceae</taxon>
        <taxon>Chlamydomonas</taxon>
    </lineage>
</organism>
<feature type="compositionally biased region" description="Low complexity" evidence="1">
    <location>
        <begin position="36"/>
        <end position="51"/>
    </location>
</feature>
<keyword evidence="3" id="KW-1185">Reference proteome</keyword>
<feature type="region of interest" description="Disordered" evidence="1">
    <location>
        <begin position="687"/>
        <end position="714"/>
    </location>
</feature>
<comment type="caution">
    <text evidence="2">The sequence shown here is derived from an EMBL/GenBank/DDBJ whole genome shotgun (WGS) entry which is preliminary data.</text>
</comment>
<evidence type="ECO:0008006" key="4">
    <source>
        <dbReference type="Google" id="ProtNLM"/>
    </source>
</evidence>
<reference evidence="2" key="1">
    <citation type="journal article" date="2020" name="bioRxiv">
        <title>Comparative genomics of Chlamydomonas.</title>
        <authorList>
            <person name="Craig R.J."/>
            <person name="Hasan A.R."/>
            <person name="Ness R.W."/>
            <person name="Keightley P.D."/>
        </authorList>
    </citation>
    <scope>NUCLEOTIDE SEQUENCE</scope>
    <source>
        <strain evidence="2">CCAP 11/173</strain>
    </source>
</reference>